<organism evidence="2 3">
    <name type="scientific">Aliiruegeria haliotis</name>
    <dbReference type="NCBI Taxonomy" id="1280846"/>
    <lineage>
        <taxon>Bacteria</taxon>
        <taxon>Pseudomonadati</taxon>
        <taxon>Pseudomonadota</taxon>
        <taxon>Alphaproteobacteria</taxon>
        <taxon>Rhodobacterales</taxon>
        <taxon>Roseobacteraceae</taxon>
        <taxon>Aliiruegeria</taxon>
    </lineage>
</organism>
<dbReference type="EMBL" id="PVTD01000004">
    <property type="protein sequence ID" value="PRY23568.1"/>
    <property type="molecule type" value="Genomic_DNA"/>
</dbReference>
<proteinExistence type="predicted"/>
<evidence type="ECO:0000256" key="1">
    <source>
        <dbReference type="SAM" id="MobiDB-lite"/>
    </source>
</evidence>
<dbReference type="Proteomes" id="UP000239480">
    <property type="component" value="Unassembled WGS sequence"/>
</dbReference>
<keyword evidence="3" id="KW-1185">Reference proteome</keyword>
<name>A0A2T0RQX0_9RHOB</name>
<reference evidence="2 3" key="1">
    <citation type="submission" date="2018-03" db="EMBL/GenBank/DDBJ databases">
        <title>Genomic Encyclopedia of Archaeal and Bacterial Type Strains, Phase II (KMG-II): from individual species to whole genera.</title>
        <authorList>
            <person name="Goeker M."/>
        </authorList>
    </citation>
    <scope>NUCLEOTIDE SEQUENCE [LARGE SCALE GENOMIC DNA]</scope>
    <source>
        <strain evidence="2 3">DSM 29328</strain>
    </source>
</reference>
<feature type="compositionally biased region" description="Polar residues" evidence="1">
    <location>
        <begin position="83"/>
        <end position="93"/>
    </location>
</feature>
<evidence type="ECO:0000313" key="3">
    <source>
        <dbReference type="Proteomes" id="UP000239480"/>
    </source>
</evidence>
<evidence type="ECO:0000313" key="2">
    <source>
        <dbReference type="EMBL" id="PRY23568.1"/>
    </source>
</evidence>
<protein>
    <submittedName>
        <fullName evidence="2">Uncharacterized protein</fullName>
    </submittedName>
</protein>
<gene>
    <name evidence="2" type="ORF">CLV78_10458</name>
</gene>
<sequence>MQRRRSLSLAGRYPPVVSDHVAPGRTDGLAPGRCQVVQVPEIVELQSSRFAWPAQAGPRCALRTLKRMLPRHEPSRVARTDSTRSIVSNDITG</sequence>
<feature type="region of interest" description="Disordered" evidence="1">
    <location>
        <begin position="72"/>
        <end position="93"/>
    </location>
</feature>
<dbReference type="AlphaFoldDB" id="A0A2T0RQX0"/>
<comment type="caution">
    <text evidence="2">The sequence shown here is derived from an EMBL/GenBank/DDBJ whole genome shotgun (WGS) entry which is preliminary data.</text>
</comment>
<accession>A0A2T0RQX0</accession>
<feature type="compositionally biased region" description="Basic and acidic residues" evidence="1">
    <location>
        <begin position="72"/>
        <end position="82"/>
    </location>
</feature>